<sequence>MMTNPGRLIELVEVMLPTGVSPFDNRFGLIFLDQRNPVAARGQPFRGDMMPHSFREIVLLGQNMDKQELIHSNNHPMRRAFDAVPKEVDLARKKAQLPTTHLRFRPISVETRGPKIRPNALLRPESASNMEFDKSLPAIEVPVPKWFLSWKEIYEMSPSRRHMSYEQELHNRQSAGQFMHLLTERLNQGFTEKWRKVSMLCACAALMHVNRVFTLHSFQDLDYRDVCAGAMLMTAKAEDCQRSLRQVVKAWWSLRFPTKPQIPDEYYDDAAHRIEFFESVVLQSL</sequence>
<comment type="caution">
    <text evidence="2">The sequence shown here is derived from an EMBL/GenBank/DDBJ whole genome shotgun (WGS) entry which is preliminary data.</text>
</comment>
<evidence type="ECO:0000313" key="2">
    <source>
        <dbReference type="EMBL" id="CAJ0564070.1"/>
    </source>
</evidence>
<evidence type="ECO:0000256" key="1">
    <source>
        <dbReference type="ARBA" id="ARBA00023127"/>
    </source>
</evidence>
<dbReference type="PANTHER" id="PTHR10026">
    <property type="entry name" value="CYCLIN"/>
    <property type="match status" value="1"/>
</dbReference>
<dbReference type="EMBL" id="CATQJA010000793">
    <property type="protein sequence ID" value="CAJ0564070.1"/>
    <property type="molecule type" value="Genomic_DNA"/>
</dbReference>
<proteinExistence type="predicted"/>
<keyword evidence="3" id="KW-1185">Reference proteome</keyword>
<dbReference type="Gene3D" id="1.10.472.10">
    <property type="entry name" value="Cyclin-like"/>
    <property type="match status" value="1"/>
</dbReference>
<reference evidence="2" key="1">
    <citation type="submission" date="2023-06" db="EMBL/GenBank/DDBJ databases">
        <authorList>
            <person name="Delattre M."/>
        </authorList>
    </citation>
    <scope>NUCLEOTIDE SEQUENCE</scope>
    <source>
        <strain evidence="2">AF72</strain>
    </source>
</reference>
<dbReference type="SUPFAM" id="SSF47954">
    <property type="entry name" value="Cyclin-like"/>
    <property type="match status" value="1"/>
</dbReference>
<protein>
    <recommendedName>
        <fullName evidence="4">Cyclin N-terminal domain-containing protein</fullName>
    </recommendedName>
</protein>
<feature type="non-terminal residue" evidence="2">
    <location>
        <position position="1"/>
    </location>
</feature>
<evidence type="ECO:0008006" key="4">
    <source>
        <dbReference type="Google" id="ProtNLM"/>
    </source>
</evidence>
<organism evidence="2 3">
    <name type="scientific">Mesorhabditis spiculigera</name>
    <dbReference type="NCBI Taxonomy" id="96644"/>
    <lineage>
        <taxon>Eukaryota</taxon>
        <taxon>Metazoa</taxon>
        <taxon>Ecdysozoa</taxon>
        <taxon>Nematoda</taxon>
        <taxon>Chromadorea</taxon>
        <taxon>Rhabditida</taxon>
        <taxon>Rhabditina</taxon>
        <taxon>Rhabditomorpha</taxon>
        <taxon>Rhabditoidea</taxon>
        <taxon>Rhabditidae</taxon>
        <taxon>Mesorhabditinae</taxon>
        <taxon>Mesorhabditis</taxon>
    </lineage>
</organism>
<dbReference type="GO" id="GO:0016538">
    <property type="term" value="F:cyclin-dependent protein serine/threonine kinase regulator activity"/>
    <property type="evidence" value="ECO:0007669"/>
    <property type="project" value="InterPro"/>
</dbReference>
<dbReference type="InterPro" id="IPR043198">
    <property type="entry name" value="Cyclin/Ssn8"/>
</dbReference>
<keyword evidence="1" id="KW-0195">Cyclin</keyword>
<name>A0AA36C812_9BILA</name>
<evidence type="ECO:0000313" key="3">
    <source>
        <dbReference type="Proteomes" id="UP001177023"/>
    </source>
</evidence>
<accession>A0AA36C812</accession>
<gene>
    <name evidence="2" type="ORF">MSPICULIGERA_LOCUS2766</name>
</gene>
<dbReference type="InterPro" id="IPR036915">
    <property type="entry name" value="Cyclin-like_sf"/>
</dbReference>
<dbReference type="GO" id="GO:0006357">
    <property type="term" value="P:regulation of transcription by RNA polymerase II"/>
    <property type="evidence" value="ECO:0007669"/>
    <property type="project" value="InterPro"/>
</dbReference>
<dbReference type="Proteomes" id="UP001177023">
    <property type="component" value="Unassembled WGS sequence"/>
</dbReference>
<dbReference type="AlphaFoldDB" id="A0AA36C812"/>